<dbReference type="InterPro" id="IPR051162">
    <property type="entry name" value="T4SS_component"/>
</dbReference>
<dbReference type="Proteomes" id="UP000308444">
    <property type="component" value="Unassembled WGS sequence"/>
</dbReference>
<reference evidence="1 2" key="1">
    <citation type="journal article" date="2019" name="Environ. Microbiol.">
        <title>An active ?-lactamase is a part of an orchestrated cell wall stress resistance network of Bacillus subtilis and related rhizosphere species.</title>
        <authorList>
            <person name="Bucher T."/>
            <person name="Keren-Paz A."/>
            <person name="Hausser J."/>
            <person name="Olender T."/>
            <person name="Cytryn E."/>
            <person name="Kolodkin-Gal I."/>
        </authorList>
    </citation>
    <scope>NUCLEOTIDE SEQUENCE [LARGE SCALE GENOMIC DNA]</scope>
    <source>
        <strain evidence="1 2">I32</strain>
    </source>
</reference>
<evidence type="ECO:0008006" key="3">
    <source>
        <dbReference type="Google" id="ProtNLM"/>
    </source>
</evidence>
<dbReference type="InterPro" id="IPR027417">
    <property type="entry name" value="P-loop_NTPase"/>
</dbReference>
<gene>
    <name evidence="1" type="ORF">FC695_27705</name>
</gene>
<dbReference type="SUPFAM" id="SSF52540">
    <property type="entry name" value="P-loop containing nucleoside triphosphate hydrolases"/>
    <property type="match status" value="1"/>
</dbReference>
<protein>
    <recommendedName>
        <fullName evidence="3">TraG P-loop domain-containing protein</fullName>
    </recommendedName>
</protein>
<organism evidence="1 2">
    <name type="scientific">Bacillus cereus</name>
    <dbReference type="NCBI Taxonomy" id="1396"/>
    <lineage>
        <taxon>Bacteria</taxon>
        <taxon>Bacillati</taxon>
        <taxon>Bacillota</taxon>
        <taxon>Bacilli</taxon>
        <taxon>Bacillales</taxon>
        <taxon>Bacillaceae</taxon>
        <taxon>Bacillus</taxon>
        <taxon>Bacillus cereus group</taxon>
    </lineage>
</organism>
<proteinExistence type="predicted"/>
<sequence>PFLRDGSKPLFDGQSHFGRGVETQLNESRVVNFNISHLEEGFLKPIAFHVILNYIWEHWIKSPEHAIKRKVLYVDEMWQFIDYEQTVNFLEKVARRSRKRNAGMCWASQDFVRILENVKARGILQSTFSYFFLEQNKIDKKKIQENFNLTAGELDIILNNPGKGEGI</sequence>
<comment type="caution">
    <text evidence="1">The sequence shown here is derived from an EMBL/GenBank/DDBJ whole genome shotgun (WGS) entry which is preliminary data.</text>
</comment>
<dbReference type="PANTHER" id="PTHR30121:SF6">
    <property type="entry name" value="SLR6007 PROTEIN"/>
    <property type="match status" value="1"/>
</dbReference>
<feature type="non-terminal residue" evidence="1">
    <location>
        <position position="1"/>
    </location>
</feature>
<feature type="non-terminal residue" evidence="1">
    <location>
        <position position="167"/>
    </location>
</feature>
<dbReference type="EMBL" id="SZOH01002403">
    <property type="protein sequence ID" value="TKI95119.1"/>
    <property type="molecule type" value="Genomic_DNA"/>
</dbReference>
<dbReference type="Gene3D" id="3.40.50.300">
    <property type="entry name" value="P-loop containing nucleotide triphosphate hydrolases"/>
    <property type="match status" value="1"/>
</dbReference>
<dbReference type="AlphaFoldDB" id="A0A9X9A529"/>
<evidence type="ECO:0000313" key="2">
    <source>
        <dbReference type="Proteomes" id="UP000308444"/>
    </source>
</evidence>
<name>A0A9X9A529_BACCE</name>
<accession>A0A9X9A529</accession>
<evidence type="ECO:0000313" key="1">
    <source>
        <dbReference type="EMBL" id="TKI95119.1"/>
    </source>
</evidence>
<dbReference type="PANTHER" id="PTHR30121">
    <property type="entry name" value="UNCHARACTERIZED PROTEIN YJGR-RELATED"/>
    <property type="match status" value="1"/>
</dbReference>